<evidence type="ECO:0000256" key="10">
    <source>
        <dbReference type="ARBA" id="ARBA00023077"/>
    </source>
</evidence>
<comment type="subcellular location">
    <subcellularLocation>
        <location evidence="1 13">Cell outer membrane</location>
        <topology evidence="1 13">Multi-pass membrane protein</topology>
    </subcellularLocation>
</comment>
<sequence length="864" mass="96648">MLKLRHFRYLGIAGSVCLLLWSESVKAQGKEKLDQINLIPEYTVFNEGIKAEVPITEIPQLSDIQRPHTSVKDWLAQGQKQNQVILVTGVSLNTSENSLEVILETLTSDQLQTVVKSEGNNFIVDIPNAQLKLSTGELFRQEKPTAGITDIVVTNQDTNTIRVTVTGETSLPKVELDDSDKGLIFVVTPATTSAQQPQTPDTPPANTTEQGEEPPIELVVTGTRFETPIEDTPQSIQVIPRQVLEDRGAVRLDEFTDNVSGIQRVTGGDGLGSSGFIIRGFSDGFENLRNGFRSQGGFPRDLANIDQVEVLKGPAAALYGGGFQSGIVNILTKKPLDEPRYEVKATVGSYDFYRGELDLTGPLVENRSLLYRLNVAYQDQGSFRNFLNYKSFFVAPSLTWNIGPRTSLSFDYEYLNTDYPDDETFRAEPEFLQISPKTYLGEPDLDNEKFTAHSLSLEFSHEFSDNWQYRLGFNTLWQDVFDEGATRSGRLQADRRTLNREFTRRTNDLQNLTLRNEILGKFNTGSVRHNLLFGVDYSRLEYAYTFSSAPIAPIDIFNPIYGARPTAALSLNFNEAYGDNTLGIYLQDIVEVLPNLKVLAGVRFDNVNGFYEDRETNTSINEVSDSEFSPRLGIVYQPGDTTTLYASWSNSFTPQIFGRNSNGEQFEPVTSQQYEVGIRQEFLDQRLSANLALFQITRQNVATTDPNSSDPFATIQTGEQRSRGVELDINGEILPGWKMILTYAYTDAQVTKDNEIPVGDRLPNVPYNSASLWTTYEIQSGNLQGLGAGLGIVYVGDRQGGLPNTITIPSYVRTDAALFYRRPQFEARLNFKNLFDTNYYDATDGTTINPQEPFTVIGSFSYRF</sequence>
<evidence type="ECO:0000256" key="12">
    <source>
        <dbReference type="ARBA" id="ARBA00023237"/>
    </source>
</evidence>
<feature type="compositionally biased region" description="Low complexity" evidence="15">
    <location>
        <begin position="190"/>
        <end position="208"/>
    </location>
</feature>
<evidence type="ECO:0000256" key="7">
    <source>
        <dbReference type="ARBA" id="ARBA00022729"/>
    </source>
</evidence>
<dbReference type="PROSITE" id="PS52016">
    <property type="entry name" value="TONB_DEPENDENT_REC_3"/>
    <property type="match status" value="1"/>
</dbReference>
<feature type="domain" description="TonB-dependent receptor plug" evidence="17">
    <location>
        <begin position="229"/>
        <end position="326"/>
    </location>
</feature>
<dbReference type="SUPFAM" id="SSF56935">
    <property type="entry name" value="Porins"/>
    <property type="match status" value="1"/>
</dbReference>
<reference evidence="19" key="2">
    <citation type="journal article" date="2022" name="Microbiol. Resour. Announc.">
        <title>Metagenome Sequencing to Explore Phylogenomics of Terrestrial Cyanobacteria.</title>
        <authorList>
            <person name="Ward R.D."/>
            <person name="Stajich J.E."/>
            <person name="Johansen J.R."/>
            <person name="Huntemann M."/>
            <person name="Clum A."/>
            <person name="Foster B."/>
            <person name="Foster B."/>
            <person name="Roux S."/>
            <person name="Palaniappan K."/>
            <person name="Varghese N."/>
            <person name="Mukherjee S."/>
            <person name="Reddy T.B.K."/>
            <person name="Daum C."/>
            <person name="Copeland A."/>
            <person name="Chen I.A."/>
            <person name="Ivanova N.N."/>
            <person name="Kyrpides N.C."/>
            <person name="Shapiro N."/>
            <person name="Eloe-Fadrosh E.A."/>
            <person name="Pietrasiak N."/>
        </authorList>
    </citation>
    <scope>NUCLEOTIDE SEQUENCE</scope>
    <source>
        <strain evidence="19">HA4357-MV3</strain>
    </source>
</reference>
<evidence type="ECO:0000259" key="18">
    <source>
        <dbReference type="Pfam" id="PF11741"/>
    </source>
</evidence>
<keyword evidence="7" id="KW-0732">Signal</keyword>
<dbReference type="FunFam" id="2.40.170.20:FF:000005">
    <property type="entry name" value="TonB-dependent siderophore receptor"/>
    <property type="match status" value="1"/>
</dbReference>
<organism evidence="19 20">
    <name type="scientific">Pelatocladus maniniholoensis HA4357-MV3</name>
    <dbReference type="NCBI Taxonomy" id="1117104"/>
    <lineage>
        <taxon>Bacteria</taxon>
        <taxon>Bacillati</taxon>
        <taxon>Cyanobacteriota</taxon>
        <taxon>Cyanophyceae</taxon>
        <taxon>Nostocales</taxon>
        <taxon>Nostocaceae</taxon>
        <taxon>Pelatocladus</taxon>
    </lineage>
</organism>
<evidence type="ECO:0000259" key="17">
    <source>
        <dbReference type="Pfam" id="PF07715"/>
    </source>
</evidence>
<feature type="domain" description="AMIN" evidence="18">
    <location>
        <begin position="90"/>
        <end position="186"/>
    </location>
</feature>
<dbReference type="Proteomes" id="UP000813215">
    <property type="component" value="Unassembled WGS sequence"/>
</dbReference>
<keyword evidence="19" id="KW-0675">Receptor</keyword>
<dbReference type="Gene3D" id="2.40.170.20">
    <property type="entry name" value="TonB-dependent receptor, beta-barrel domain"/>
    <property type="match status" value="1"/>
</dbReference>
<keyword evidence="5" id="KW-0410">Iron transport</keyword>
<dbReference type="PANTHER" id="PTHR32552">
    <property type="entry name" value="FERRICHROME IRON RECEPTOR-RELATED"/>
    <property type="match status" value="1"/>
</dbReference>
<evidence type="ECO:0000256" key="8">
    <source>
        <dbReference type="ARBA" id="ARBA00023004"/>
    </source>
</evidence>
<keyword evidence="3 13" id="KW-0813">Transport</keyword>
<dbReference type="InterPro" id="IPR010105">
    <property type="entry name" value="TonB_sidphr_rcpt"/>
</dbReference>
<evidence type="ECO:0000256" key="11">
    <source>
        <dbReference type="ARBA" id="ARBA00023136"/>
    </source>
</evidence>
<dbReference type="GO" id="GO:0038023">
    <property type="term" value="F:signaling receptor activity"/>
    <property type="evidence" value="ECO:0007669"/>
    <property type="project" value="InterPro"/>
</dbReference>
<keyword evidence="11 13" id="KW-0472">Membrane</keyword>
<comment type="similarity">
    <text evidence="2 13 14">Belongs to the TonB-dependent receptor family.</text>
</comment>
<dbReference type="PANTHER" id="PTHR32552:SF68">
    <property type="entry name" value="FERRICHROME OUTER MEMBRANE TRANSPORTER_PHAGE RECEPTOR"/>
    <property type="match status" value="1"/>
</dbReference>
<dbReference type="EMBL" id="JAHHHW010000017">
    <property type="protein sequence ID" value="MBW4430503.1"/>
    <property type="molecule type" value="Genomic_DNA"/>
</dbReference>
<dbReference type="GO" id="GO:0009279">
    <property type="term" value="C:cell outer membrane"/>
    <property type="evidence" value="ECO:0007669"/>
    <property type="project" value="UniProtKB-SubCell"/>
</dbReference>
<dbReference type="Pfam" id="PF00593">
    <property type="entry name" value="TonB_dep_Rec_b-barrel"/>
    <property type="match status" value="1"/>
</dbReference>
<keyword evidence="10 14" id="KW-0798">TonB box</keyword>
<dbReference type="CDD" id="cd01347">
    <property type="entry name" value="ligand_gated_channel"/>
    <property type="match status" value="1"/>
</dbReference>
<evidence type="ECO:0000256" key="5">
    <source>
        <dbReference type="ARBA" id="ARBA00022496"/>
    </source>
</evidence>
<dbReference type="InterPro" id="IPR000531">
    <property type="entry name" value="Beta-barrel_TonB"/>
</dbReference>
<evidence type="ECO:0000256" key="6">
    <source>
        <dbReference type="ARBA" id="ARBA00022692"/>
    </source>
</evidence>
<evidence type="ECO:0000313" key="19">
    <source>
        <dbReference type="EMBL" id="MBW4430503.1"/>
    </source>
</evidence>
<dbReference type="InterPro" id="IPR039426">
    <property type="entry name" value="TonB-dep_rcpt-like"/>
</dbReference>
<proteinExistence type="inferred from homology"/>
<dbReference type="InterPro" id="IPR037066">
    <property type="entry name" value="Plug_dom_sf"/>
</dbReference>
<dbReference type="AlphaFoldDB" id="A0A9E3H3W9"/>
<keyword evidence="12 13" id="KW-0998">Cell outer membrane</keyword>
<evidence type="ECO:0000256" key="15">
    <source>
        <dbReference type="SAM" id="MobiDB-lite"/>
    </source>
</evidence>
<keyword evidence="4 13" id="KW-1134">Transmembrane beta strand</keyword>
<evidence type="ECO:0000256" key="4">
    <source>
        <dbReference type="ARBA" id="ARBA00022452"/>
    </source>
</evidence>
<dbReference type="InterPro" id="IPR021731">
    <property type="entry name" value="AMIN_dom"/>
</dbReference>
<dbReference type="InterPro" id="IPR036942">
    <property type="entry name" value="Beta-barrel_TonB_sf"/>
</dbReference>
<reference evidence="19" key="1">
    <citation type="submission" date="2021-05" db="EMBL/GenBank/DDBJ databases">
        <authorList>
            <person name="Pietrasiak N."/>
            <person name="Ward R."/>
            <person name="Stajich J.E."/>
            <person name="Kurbessoian T."/>
        </authorList>
    </citation>
    <scope>NUCLEOTIDE SEQUENCE</scope>
    <source>
        <strain evidence="19">HA4357-MV3</strain>
    </source>
</reference>
<evidence type="ECO:0000256" key="14">
    <source>
        <dbReference type="RuleBase" id="RU003357"/>
    </source>
</evidence>
<accession>A0A9E3H3W9</accession>
<evidence type="ECO:0000256" key="1">
    <source>
        <dbReference type="ARBA" id="ARBA00004571"/>
    </source>
</evidence>
<evidence type="ECO:0000256" key="2">
    <source>
        <dbReference type="ARBA" id="ARBA00009810"/>
    </source>
</evidence>
<feature type="domain" description="TonB-dependent receptor-like beta-barrel" evidence="16">
    <location>
        <begin position="400"/>
        <end position="834"/>
    </location>
</feature>
<evidence type="ECO:0000256" key="9">
    <source>
        <dbReference type="ARBA" id="ARBA00023065"/>
    </source>
</evidence>
<evidence type="ECO:0000256" key="3">
    <source>
        <dbReference type="ARBA" id="ARBA00022448"/>
    </source>
</evidence>
<keyword evidence="9" id="KW-0406">Ion transport</keyword>
<evidence type="ECO:0000313" key="20">
    <source>
        <dbReference type="Proteomes" id="UP000813215"/>
    </source>
</evidence>
<comment type="caution">
    <text evidence="19">The sequence shown here is derived from an EMBL/GenBank/DDBJ whole genome shotgun (WGS) entry which is preliminary data.</text>
</comment>
<gene>
    <name evidence="19" type="ORF">KME28_01730</name>
</gene>
<name>A0A9E3H3W9_9NOST</name>
<evidence type="ECO:0000259" key="16">
    <source>
        <dbReference type="Pfam" id="PF00593"/>
    </source>
</evidence>
<dbReference type="NCBIfam" id="TIGR01783">
    <property type="entry name" value="TonB-siderophor"/>
    <property type="match status" value="1"/>
</dbReference>
<keyword evidence="8" id="KW-0408">Iron</keyword>
<dbReference type="GO" id="GO:0015344">
    <property type="term" value="F:siderophore uptake transmembrane transporter activity"/>
    <property type="evidence" value="ECO:0007669"/>
    <property type="project" value="TreeGrafter"/>
</dbReference>
<keyword evidence="6 13" id="KW-0812">Transmembrane</keyword>
<dbReference type="Pfam" id="PF07715">
    <property type="entry name" value="Plug"/>
    <property type="match status" value="1"/>
</dbReference>
<protein>
    <submittedName>
        <fullName evidence="19">TonB-dependent siderophore receptor</fullName>
    </submittedName>
</protein>
<dbReference type="GO" id="GO:0015891">
    <property type="term" value="P:siderophore transport"/>
    <property type="evidence" value="ECO:0007669"/>
    <property type="project" value="InterPro"/>
</dbReference>
<dbReference type="Gene3D" id="2.170.130.10">
    <property type="entry name" value="TonB-dependent receptor, plug domain"/>
    <property type="match status" value="1"/>
</dbReference>
<dbReference type="Pfam" id="PF11741">
    <property type="entry name" value="AMIN"/>
    <property type="match status" value="1"/>
</dbReference>
<feature type="region of interest" description="Disordered" evidence="15">
    <location>
        <begin position="190"/>
        <end position="214"/>
    </location>
</feature>
<evidence type="ECO:0000256" key="13">
    <source>
        <dbReference type="PROSITE-ProRule" id="PRU01360"/>
    </source>
</evidence>
<dbReference type="InterPro" id="IPR012910">
    <property type="entry name" value="Plug_dom"/>
</dbReference>